<reference evidence="1" key="1">
    <citation type="submission" date="2014-11" db="EMBL/GenBank/DDBJ databases">
        <authorList>
            <person name="Amaro Gonzalez C."/>
        </authorList>
    </citation>
    <scope>NUCLEOTIDE SEQUENCE</scope>
</reference>
<proteinExistence type="predicted"/>
<organism evidence="1">
    <name type="scientific">Anguilla anguilla</name>
    <name type="common">European freshwater eel</name>
    <name type="synonym">Muraena anguilla</name>
    <dbReference type="NCBI Taxonomy" id="7936"/>
    <lineage>
        <taxon>Eukaryota</taxon>
        <taxon>Metazoa</taxon>
        <taxon>Chordata</taxon>
        <taxon>Craniata</taxon>
        <taxon>Vertebrata</taxon>
        <taxon>Euteleostomi</taxon>
        <taxon>Actinopterygii</taxon>
        <taxon>Neopterygii</taxon>
        <taxon>Teleostei</taxon>
        <taxon>Anguilliformes</taxon>
        <taxon>Anguillidae</taxon>
        <taxon>Anguilla</taxon>
    </lineage>
</organism>
<protein>
    <submittedName>
        <fullName evidence="1">Uncharacterized protein</fullName>
    </submittedName>
</protein>
<dbReference type="AlphaFoldDB" id="A0A0E9VAX3"/>
<sequence>MTVWDGEIGGCCLQSRCPTRMTIASRVLKQTDPNTKLVIFITLSVYIHSDPATRFSPFNFTWNPERITFNTTF</sequence>
<evidence type="ECO:0000313" key="1">
    <source>
        <dbReference type="EMBL" id="JAH75191.1"/>
    </source>
</evidence>
<accession>A0A0E9VAX3</accession>
<dbReference type="EMBL" id="GBXM01033386">
    <property type="protein sequence ID" value="JAH75191.1"/>
    <property type="molecule type" value="Transcribed_RNA"/>
</dbReference>
<name>A0A0E9VAX3_ANGAN</name>
<reference evidence="1" key="2">
    <citation type="journal article" date="2015" name="Fish Shellfish Immunol.">
        <title>Early steps in the European eel (Anguilla anguilla)-Vibrio vulnificus interaction in the gills: Role of the RtxA13 toxin.</title>
        <authorList>
            <person name="Callol A."/>
            <person name="Pajuelo D."/>
            <person name="Ebbesson L."/>
            <person name="Teles M."/>
            <person name="MacKenzie S."/>
            <person name="Amaro C."/>
        </authorList>
    </citation>
    <scope>NUCLEOTIDE SEQUENCE</scope>
</reference>